<reference evidence="2" key="1">
    <citation type="submission" date="2020-12" db="EMBL/GenBank/DDBJ databases">
        <title>Bacterial taxonomy.</title>
        <authorList>
            <person name="Pan X."/>
        </authorList>
    </citation>
    <scope>NUCLEOTIDE SEQUENCE</scope>
    <source>
        <strain evidence="2">KCTC 52957</strain>
    </source>
</reference>
<dbReference type="Proteomes" id="UP000642488">
    <property type="component" value="Unassembled WGS sequence"/>
</dbReference>
<evidence type="ECO:0000313" key="2">
    <source>
        <dbReference type="EMBL" id="MBJ3762079.1"/>
    </source>
</evidence>
<dbReference type="InterPro" id="IPR029058">
    <property type="entry name" value="AB_hydrolase_fold"/>
</dbReference>
<sequence>MERAPLFEDVADAPEGGLAHWVYASDSVRLRVAHWRCEGGRGTVLMLPGRTEYVEKYGPAAGEFAKAGFAMAAIDWRGQGLADRMLADRMGGHVLEFRDFQKDLVAMLQTAAQLDLPRPWHVLGHSMGGCIALRALIEGLDVASCAFSSPMWGIQMSPTLRPMAWSLSWMARQVALDHIYAPGTSGASYPNAVGFDGNMLTCDRDQFNWMARQVDAHPELGLGGPSLRWLNEALRECKGLSVLESPKLPCLTVLGTDERIVDPDAIRARMADWPQGELLMIENGRHETMMETAERRSRVFDAFRDHFAAHS</sequence>
<feature type="domain" description="Serine aminopeptidase S33" evidence="1">
    <location>
        <begin position="41"/>
        <end position="292"/>
    </location>
</feature>
<comment type="caution">
    <text evidence="2">The sequence shown here is derived from an EMBL/GenBank/DDBJ whole genome shotgun (WGS) entry which is preliminary data.</text>
</comment>
<name>A0A934MG57_9RHOB</name>
<gene>
    <name evidence="2" type="ORF">ILP92_04890</name>
</gene>
<dbReference type="Gene3D" id="3.40.50.1820">
    <property type="entry name" value="alpha/beta hydrolase"/>
    <property type="match status" value="1"/>
</dbReference>
<dbReference type="InterPro" id="IPR022742">
    <property type="entry name" value="Hydrolase_4"/>
</dbReference>
<keyword evidence="2" id="KW-0378">Hydrolase</keyword>
<dbReference type="PANTHER" id="PTHR11614">
    <property type="entry name" value="PHOSPHOLIPASE-RELATED"/>
    <property type="match status" value="1"/>
</dbReference>
<dbReference type="EMBL" id="JAEKPD010000002">
    <property type="protein sequence ID" value="MBJ3762079.1"/>
    <property type="molecule type" value="Genomic_DNA"/>
</dbReference>
<dbReference type="InterPro" id="IPR051044">
    <property type="entry name" value="MAG_DAG_Lipase"/>
</dbReference>
<keyword evidence="3" id="KW-1185">Reference proteome</keyword>
<evidence type="ECO:0000259" key="1">
    <source>
        <dbReference type="Pfam" id="PF12146"/>
    </source>
</evidence>
<dbReference type="AlphaFoldDB" id="A0A934MG57"/>
<dbReference type="GO" id="GO:0016787">
    <property type="term" value="F:hydrolase activity"/>
    <property type="evidence" value="ECO:0007669"/>
    <property type="project" value="UniProtKB-KW"/>
</dbReference>
<dbReference type="RefSeq" id="WP_198915238.1">
    <property type="nucleotide sequence ID" value="NZ_JAEKPD010000002.1"/>
</dbReference>
<organism evidence="2 3">
    <name type="scientific">Palleronia pontilimi</name>
    <dbReference type="NCBI Taxonomy" id="1964209"/>
    <lineage>
        <taxon>Bacteria</taxon>
        <taxon>Pseudomonadati</taxon>
        <taxon>Pseudomonadota</taxon>
        <taxon>Alphaproteobacteria</taxon>
        <taxon>Rhodobacterales</taxon>
        <taxon>Roseobacteraceae</taxon>
        <taxon>Palleronia</taxon>
    </lineage>
</organism>
<dbReference type="Pfam" id="PF12146">
    <property type="entry name" value="Hydrolase_4"/>
    <property type="match status" value="1"/>
</dbReference>
<evidence type="ECO:0000313" key="3">
    <source>
        <dbReference type="Proteomes" id="UP000642488"/>
    </source>
</evidence>
<proteinExistence type="predicted"/>
<accession>A0A934MG57</accession>
<dbReference type="SUPFAM" id="SSF53474">
    <property type="entry name" value="alpha/beta-Hydrolases"/>
    <property type="match status" value="1"/>
</dbReference>
<protein>
    <submittedName>
        <fullName evidence="2">Alpha/beta hydrolase</fullName>
    </submittedName>
</protein>